<sequence>MSNASQLADIAFLSGGNLEAASSITGSVWLSRRDTQVESTYVASVPEGLHIGLGVARIQTSAPDLGSFTARGPVLSLLDLTSEPADFTTVMGAGQSCSFGVHIEPEQLTAVDPSVLNLLRRLKNEPLRTTDHRGIIRRVLHLLEPIDPWFQDSVRHLVLQARGLELIAVAETWLEGVEAQTPSGASAVKAEAARDLIESRLGDPLTLDFLARSVGVNVRTLSSAFRERYGVSVAAFITDRRMQLAMQMLVGGASVSEAAYTVGYQPNAFSTAFRRQFGVSPSSCNGRQRN</sequence>
<dbReference type="InParanoid" id="A0A4R2P7U7"/>
<gene>
    <name evidence="5" type="ORF">EV659_11712</name>
</gene>
<dbReference type="RefSeq" id="WP_132709576.1">
    <property type="nucleotide sequence ID" value="NZ_JACIGF010000017.1"/>
</dbReference>
<proteinExistence type="predicted"/>
<dbReference type="EMBL" id="SLXO01000017">
    <property type="protein sequence ID" value="TCP29905.1"/>
    <property type="molecule type" value="Genomic_DNA"/>
</dbReference>
<dbReference type="InterPro" id="IPR018062">
    <property type="entry name" value="HTH_AraC-typ_CS"/>
</dbReference>
<evidence type="ECO:0000313" key="6">
    <source>
        <dbReference type="Proteomes" id="UP000295399"/>
    </source>
</evidence>
<protein>
    <submittedName>
        <fullName evidence="5">AraC-like DNA-binding protein</fullName>
    </submittedName>
</protein>
<dbReference type="GO" id="GO:0003700">
    <property type="term" value="F:DNA-binding transcription factor activity"/>
    <property type="evidence" value="ECO:0007669"/>
    <property type="project" value="InterPro"/>
</dbReference>
<dbReference type="PANTHER" id="PTHR47893">
    <property type="entry name" value="REGULATORY PROTEIN PCHR"/>
    <property type="match status" value="1"/>
</dbReference>
<accession>A0A4R2P7U7</accession>
<comment type="caution">
    <text evidence="5">The sequence shown here is derived from an EMBL/GenBank/DDBJ whole genome shotgun (WGS) entry which is preliminary data.</text>
</comment>
<name>A0A4R2P7U7_RHOSA</name>
<dbReference type="InterPro" id="IPR009057">
    <property type="entry name" value="Homeodomain-like_sf"/>
</dbReference>
<dbReference type="AlphaFoldDB" id="A0A4R2P7U7"/>
<dbReference type="Pfam" id="PF12833">
    <property type="entry name" value="HTH_18"/>
    <property type="match status" value="1"/>
</dbReference>
<keyword evidence="1" id="KW-0805">Transcription regulation</keyword>
<dbReference type="PROSITE" id="PS00041">
    <property type="entry name" value="HTH_ARAC_FAMILY_1"/>
    <property type="match status" value="1"/>
</dbReference>
<evidence type="ECO:0000256" key="2">
    <source>
        <dbReference type="ARBA" id="ARBA00023125"/>
    </source>
</evidence>
<organism evidence="5 6">
    <name type="scientific">Rhodothalassium salexigens DSM 2132</name>
    <dbReference type="NCBI Taxonomy" id="1188247"/>
    <lineage>
        <taxon>Bacteria</taxon>
        <taxon>Pseudomonadati</taxon>
        <taxon>Pseudomonadota</taxon>
        <taxon>Alphaproteobacteria</taxon>
        <taxon>Rhodothalassiales</taxon>
        <taxon>Rhodothalassiaceae</taxon>
        <taxon>Rhodothalassium</taxon>
    </lineage>
</organism>
<reference evidence="5 6" key="1">
    <citation type="submission" date="2019-03" db="EMBL/GenBank/DDBJ databases">
        <title>Genomic Encyclopedia of Type Strains, Phase IV (KMG-IV): sequencing the most valuable type-strain genomes for metagenomic binning, comparative biology and taxonomic classification.</title>
        <authorList>
            <person name="Goeker M."/>
        </authorList>
    </citation>
    <scope>NUCLEOTIDE SEQUENCE [LARGE SCALE GENOMIC DNA]</scope>
    <source>
        <strain evidence="5 6">DSM 2132</strain>
    </source>
</reference>
<dbReference type="SMART" id="SM00342">
    <property type="entry name" value="HTH_ARAC"/>
    <property type="match status" value="1"/>
</dbReference>
<feature type="domain" description="HTH araC/xylS-type" evidence="4">
    <location>
        <begin position="191"/>
        <end position="287"/>
    </location>
</feature>
<evidence type="ECO:0000259" key="4">
    <source>
        <dbReference type="PROSITE" id="PS01124"/>
    </source>
</evidence>
<evidence type="ECO:0000256" key="1">
    <source>
        <dbReference type="ARBA" id="ARBA00023015"/>
    </source>
</evidence>
<dbReference type="InterPro" id="IPR018060">
    <property type="entry name" value="HTH_AraC"/>
</dbReference>
<dbReference type="Proteomes" id="UP000295399">
    <property type="component" value="Unassembled WGS sequence"/>
</dbReference>
<dbReference type="SUPFAM" id="SSF46689">
    <property type="entry name" value="Homeodomain-like"/>
    <property type="match status" value="2"/>
</dbReference>
<dbReference type="OrthoDB" id="7363396at2"/>
<evidence type="ECO:0000256" key="3">
    <source>
        <dbReference type="ARBA" id="ARBA00023163"/>
    </source>
</evidence>
<dbReference type="InterPro" id="IPR053142">
    <property type="entry name" value="PchR_regulatory_protein"/>
</dbReference>
<dbReference type="PROSITE" id="PS01124">
    <property type="entry name" value="HTH_ARAC_FAMILY_2"/>
    <property type="match status" value="1"/>
</dbReference>
<dbReference type="GO" id="GO:0043565">
    <property type="term" value="F:sequence-specific DNA binding"/>
    <property type="evidence" value="ECO:0007669"/>
    <property type="project" value="InterPro"/>
</dbReference>
<keyword evidence="3" id="KW-0804">Transcription</keyword>
<evidence type="ECO:0000313" key="5">
    <source>
        <dbReference type="EMBL" id="TCP29905.1"/>
    </source>
</evidence>
<dbReference type="Gene3D" id="1.10.10.60">
    <property type="entry name" value="Homeodomain-like"/>
    <property type="match status" value="1"/>
</dbReference>
<keyword evidence="6" id="KW-1185">Reference proteome</keyword>
<dbReference type="PANTHER" id="PTHR47893:SF1">
    <property type="entry name" value="REGULATORY PROTEIN PCHR"/>
    <property type="match status" value="1"/>
</dbReference>
<keyword evidence="2 5" id="KW-0238">DNA-binding</keyword>